<evidence type="ECO:0000313" key="3">
    <source>
        <dbReference type="EMBL" id="CAE1254296.1"/>
    </source>
</evidence>
<dbReference type="EMBL" id="CAHIKZ030001139">
    <property type="protein sequence ID" value="CAE1254296.1"/>
    <property type="molecule type" value="Genomic_DNA"/>
</dbReference>
<dbReference type="PANTHER" id="PTHR33331">
    <property type="entry name" value="COILED-COIL DOMAIN-CONTAINING PROTEIN 162"/>
    <property type="match status" value="1"/>
</dbReference>
<feature type="region of interest" description="Disordered" evidence="2">
    <location>
        <begin position="404"/>
        <end position="473"/>
    </location>
</feature>
<evidence type="ECO:0000256" key="1">
    <source>
        <dbReference type="SAM" id="Coils"/>
    </source>
</evidence>
<keyword evidence="1" id="KW-0175">Coiled coil</keyword>
<evidence type="ECO:0000256" key="2">
    <source>
        <dbReference type="SAM" id="MobiDB-lite"/>
    </source>
</evidence>
<feature type="coiled-coil region" evidence="1">
    <location>
        <begin position="242"/>
        <end position="294"/>
    </location>
</feature>
<keyword evidence="4" id="KW-1185">Reference proteome</keyword>
<feature type="compositionally biased region" description="Polar residues" evidence="2">
    <location>
        <begin position="419"/>
        <end position="440"/>
    </location>
</feature>
<gene>
    <name evidence="3" type="ORF">SPHA_28865</name>
</gene>
<dbReference type="OrthoDB" id="76966at2759"/>
<organism evidence="3 4">
    <name type="scientific">Acanthosepion pharaonis</name>
    <name type="common">Pharaoh cuttlefish</name>
    <name type="synonym">Sepia pharaonis</name>
    <dbReference type="NCBI Taxonomy" id="158019"/>
    <lineage>
        <taxon>Eukaryota</taxon>
        <taxon>Metazoa</taxon>
        <taxon>Spiralia</taxon>
        <taxon>Lophotrochozoa</taxon>
        <taxon>Mollusca</taxon>
        <taxon>Cephalopoda</taxon>
        <taxon>Coleoidea</taxon>
        <taxon>Decapodiformes</taxon>
        <taxon>Sepiida</taxon>
        <taxon>Sepiina</taxon>
        <taxon>Sepiidae</taxon>
        <taxon>Acanthosepion</taxon>
    </lineage>
</organism>
<dbReference type="InterPro" id="IPR040401">
    <property type="entry name" value="CCDC162"/>
</dbReference>
<sequence length="602" mass="69950">MTEKSDIHPHYLSPPLSLSLSIPLSLPLSLYPSLSLPLSLSLSLPLSLSLSPLSLSSLSLSLSIYIYIYIYICGEGQNKNKNVDFFSFFLSYISYFEKLIKTYHDQLYHKEQEIKQFQEEQHVVQESIASAVECQMADKTFHLLIDLEFLTLPLHERKQLSFFSRHELKDDVMDKITIIRREAIEEMDKVRMKYNLPDGENCLQVNLSRAEEVRQLQADNNQLNILLLKLRTINTWRQNFSQANYLKAINKLMKDVNKLKRENIKLNLLSNKENQLLKQQVTALRHELANTVKEFSSLRTQLDAELRLKEEKLHRNKQDLEYELQKDQIKQEHMDRLLEELSQKEMKVKMFCKSQAQRRMTLAENQSRVAVSSLKKFLEQERNLKLKAFQEVDRLRTLVDELETPMVSQSRPKSAIPARSSTSFGAYRSRQSSGRSTALPSHSFSSTSNGSTRTGWAKKRSLTVDPKDARTTERRKMIQRPKTFAGHSSLTLILPLTKRIIYFDPCFHESKEYQKKIINHLLNTVCRRLQKPGDKWTVLSLKDPPKTFTREECEILVKAFAEQVLHRSKSFTISPNLLKEKQAQMLNLSSLLGKPVLSWNMS</sequence>
<comment type="caution">
    <text evidence="3">The sequence shown here is derived from an EMBL/GenBank/DDBJ whole genome shotgun (WGS) entry which is preliminary data.</text>
</comment>
<proteinExistence type="predicted"/>
<reference evidence="3" key="1">
    <citation type="submission" date="2021-01" db="EMBL/GenBank/DDBJ databases">
        <authorList>
            <person name="Li R."/>
            <person name="Bekaert M."/>
        </authorList>
    </citation>
    <scope>NUCLEOTIDE SEQUENCE</scope>
    <source>
        <strain evidence="3">Farmed</strain>
    </source>
</reference>
<protein>
    <submittedName>
        <fullName evidence="3">Uncharacterized protein</fullName>
    </submittedName>
</protein>
<feature type="compositionally biased region" description="Low complexity" evidence="2">
    <location>
        <begin position="441"/>
        <end position="454"/>
    </location>
</feature>
<accession>A0A812C729</accession>
<dbReference type="AlphaFoldDB" id="A0A812C729"/>
<dbReference type="Proteomes" id="UP000597762">
    <property type="component" value="Unassembled WGS sequence"/>
</dbReference>
<name>A0A812C729_ACAPH</name>
<evidence type="ECO:0000313" key="4">
    <source>
        <dbReference type="Proteomes" id="UP000597762"/>
    </source>
</evidence>
<dbReference type="PANTHER" id="PTHR33331:SF13">
    <property type="entry name" value="COILED-COIL DOMAIN CONTAINING 162"/>
    <property type="match status" value="1"/>
</dbReference>